<protein>
    <submittedName>
        <fullName evidence="1">Uncharacterized protein</fullName>
    </submittedName>
</protein>
<accession>A0A0F9A9N1</accession>
<comment type="caution">
    <text evidence="1">The sequence shown here is derived from an EMBL/GenBank/DDBJ whole genome shotgun (WGS) entry which is preliminary data.</text>
</comment>
<dbReference type="AlphaFoldDB" id="A0A0F9A9N1"/>
<sequence>MKNLLTTAFIAILAMIQLHSQDQVDDPELQWSSYRGYYSGGVMDNANLPDSWNVETGENILWKYRVPGLGLSSPVIWGDKLFVTTAISSADTEGYKTGMYGSIGSVEDESEHEWRIICLDKNSGNLLWEETACRGVPKQKRHPKSSHANSTMATDGNFVVAFFGS</sequence>
<gene>
    <name evidence="1" type="ORF">LCGC14_2875510</name>
</gene>
<dbReference type="InterPro" id="IPR011047">
    <property type="entry name" value="Quinoprotein_ADH-like_sf"/>
</dbReference>
<reference evidence="1" key="1">
    <citation type="journal article" date="2015" name="Nature">
        <title>Complex archaea that bridge the gap between prokaryotes and eukaryotes.</title>
        <authorList>
            <person name="Spang A."/>
            <person name="Saw J.H."/>
            <person name="Jorgensen S.L."/>
            <person name="Zaremba-Niedzwiedzka K."/>
            <person name="Martijn J."/>
            <person name="Lind A.E."/>
            <person name="van Eijk R."/>
            <person name="Schleper C."/>
            <person name="Guy L."/>
            <person name="Ettema T.J."/>
        </authorList>
    </citation>
    <scope>NUCLEOTIDE SEQUENCE</scope>
</reference>
<dbReference type="PANTHER" id="PTHR34512">
    <property type="entry name" value="CELL SURFACE PROTEIN"/>
    <property type="match status" value="1"/>
</dbReference>
<name>A0A0F9A9N1_9ZZZZ</name>
<feature type="non-terminal residue" evidence="1">
    <location>
        <position position="165"/>
    </location>
</feature>
<dbReference type="EMBL" id="LAZR01055949">
    <property type="protein sequence ID" value="KKK75259.1"/>
    <property type="molecule type" value="Genomic_DNA"/>
</dbReference>
<organism evidence="1">
    <name type="scientific">marine sediment metagenome</name>
    <dbReference type="NCBI Taxonomy" id="412755"/>
    <lineage>
        <taxon>unclassified sequences</taxon>
        <taxon>metagenomes</taxon>
        <taxon>ecological metagenomes</taxon>
    </lineage>
</organism>
<proteinExistence type="predicted"/>
<dbReference type="InterPro" id="IPR015943">
    <property type="entry name" value="WD40/YVTN_repeat-like_dom_sf"/>
</dbReference>
<evidence type="ECO:0000313" key="1">
    <source>
        <dbReference type="EMBL" id="KKK75259.1"/>
    </source>
</evidence>
<dbReference type="SUPFAM" id="SSF50998">
    <property type="entry name" value="Quinoprotein alcohol dehydrogenase-like"/>
    <property type="match status" value="1"/>
</dbReference>
<dbReference type="Gene3D" id="2.130.10.10">
    <property type="entry name" value="YVTN repeat-like/Quinoprotein amine dehydrogenase"/>
    <property type="match status" value="1"/>
</dbReference>
<dbReference type="PANTHER" id="PTHR34512:SF30">
    <property type="entry name" value="OUTER MEMBRANE PROTEIN ASSEMBLY FACTOR BAMB"/>
    <property type="match status" value="1"/>
</dbReference>